<evidence type="ECO:0000313" key="2">
    <source>
        <dbReference type="Proteomes" id="UP000239757"/>
    </source>
</evidence>
<evidence type="ECO:0000313" key="1">
    <source>
        <dbReference type="EMBL" id="PPR84301.1"/>
    </source>
</evidence>
<sequence>MNNCQSDRANGSHLRFQFENPNLTLYDHRMSITNYRLKGQGKIGDLRCTTKRITVTSRENHINRPQTFILVDTCTMKVGPDTRTRTGRVVTKGRLSEGIVGVGNMDLTLR</sequence>
<name>A0A2P5VZP0_GOSBA</name>
<gene>
    <name evidence="1" type="ORF">GOBAR_AA36411</name>
</gene>
<organism evidence="1 2">
    <name type="scientific">Gossypium barbadense</name>
    <name type="common">Sea Island cotton</name>
    <name type="synonym">Hibiscus barbadensis</name>
    <dbReference type="NCBI Taxonomy" id="3634"/>
    <lineage>
        <taxon>Eukaryota</taxon>
        <taxon>Viridiplantae</taxon>
        <taxon>Streptophyta</taxon>
        <taxon>Embryophyta</taxon>
        <taxon>Tracheophyta</taxon>
        <taxon>Spermatophyta</taxon>
        <taxon>Magnoliopsida</taxon>
        <taxon>eudicotyledons</taxon>
        <taxon>Gunneridae</taxon>
        <taxon>Pentapetalae</taxon>
        <taxon>rosids</taxon>
        <taxon>malvids</taxon>
        <taxon>Malvales</taxon>
        <taxon>Malvaceae</taxon>
        <taxon>Malvoideae</taxon>
        <taxon>Gossypium</taxon>
    </lineage>
</organism>
<dbReference type="Proteomes" id="UP000239757">
    <property type="component" value="Unassembled WGS sequence"/>
</dbReference>
<proteinExistence type="predicted"/>
<dbReference type="AlphaFoldDB" id="A0A2P5VZP0"/>
<protein>
    <submittedName>
        <fullName evidence="1">Uncharacterized protein</fullName>
    </submittedName>
</protein>
<accession>A0A2P5VZP0</accession>
<reference evidence="1 2" key="1">
    <citation type="submission" date="2015-01" db="EMBL/GenBank/DDBJ databases">
        <title>Genome of allotetraploid Gossypium barbadense reveals genomic plasticity and fiber elongation in cotton evolution.</title>
        <authorList>
            <person name="Chen X."/>
            <person name="Liu X."/>
            <person name="Zhao B."/>
            <person name="Zheng H."/>
            <person name="Hu Y."/>
            <person name="Lu G."/>
            <person name="Yang C."/>
            <person name="Chen J."/>
            <person name="Shan C."/>
            <person name="Zhang L."/>
            <person name="Zhou Y."/>
            <person name="Wang L."/>
            <person name="Guo W."/>
            <person name="Bai Y."/>
            <person name="Ruan J."/>
            <person name="Shangguan X."/>
            <person name="Mao Y."/>
            <person name="Jiang J."/>
            <person name="Zhu Y."/>
            <person name="Lei J."/>
            <person name="Kang H."/>
            <person name="Chen S."/>
            <person name="He X."/>
            <person name="Wang R."/>
            <person name="Wang Y."/>
            <person name="Chen J."/>
            <person name="Wang L."/>
            <person name="Yu S."/>
            <person name="Wang B."/>
            <person name="Wei J."/>
            <person name="Song S."/>
            <person name="Lu X."/>
            <person name="Gao Z."/>
            <person name="Gu W."/>
            <person name="Deng X."/>
            <person name="Ma D."/>
            <person name="Wang S."/>
            <person name="Liang W."/>
            <person name="Fang L."/>
            <person name="Cai C."/>
            <person name="Zhu X."/>
            <person name="Zhou B."/>
            <person name="Zhang Y."/>
            <person name="Chen Z."/>
            <person name="Xu S."/>
            <person name="Zhu R."/>
            <person name="Wang S."/>
            <person name="Zhang T."/>
            <person name="Zhao G."/>
        </authorList>
    </citation>
    <scope>NUCLEOTIDE SEQUENCE [LARGE SCALE GENOMIC DNA]</scope>
    <source>
        <strain evidence="2">cv. Xinhai21</strain>
        <tissue evidence="1">Leaf</tissue>
    </source>
</reference>
<dbReference type="EMBL" id="KZ669915">
    <property type="protein sequence ID" value="PPR84301.1"/>
    <property type="molecule type" value="Genomic_DNA"/>
</dbReference>